<keyword evidence="1" id="KW-0808">Transferase</keyword>
<dbReference type="Pfam" id="PF02518">
    <property type="entry name" value="HATPase_c"/>
    <property type="match status" value="1"/>
</dbReference>
<dbReference type="EMBL" id="JADOUA010000001">
    <property type="protein sequence ID" value="MBG6092586.1"/>
    <property type="molecule type" value="Genomic_DNA"/>
</dbReference>
<organism evidence="3 4">
    <name type="scientific">Actinomadura viridis</name>
    <dbReference type="NCBI Taxonomy" id="58110"/>
    <lineage>
        <taxon>Bacteria</taxon>
        <taxon>Bacillati</taxon>
        <taxon>Actinomycetota</taxon>
        <taxon>Actinomycetes</taxon>
        <taxon>Streptosporangiales</taxon>
        <taxon>Thermomonosporaceae</taxon>
        <taxon>Actinomadura</taxon>
    </lineage>
</organism>
<feature type="domain" description="Histidine kinase/HSP90-like ATPase" evidence="2">
    <location>
        <begin position="4"/>
        <end position="91"/>
    </location>
</feature>
<keyword evidence="1" id="KW-0418">Kinase</keyword>
<dbReference type="GO" id="GO:0004674">
    <property type="term" value="F:protein serine/threonine kinase activity"/>
    <property type="evidence" value="ECO:0007669"/>
    <property type="project" value="UniProtKB-KW"/>
</dbReference>
<dbReference type="PANTHER" id="PTHR35526:SF3">
    <property type="entry name" value="ANTI-SIGMA-F FACTOR RSBW"/>
    <property type="match status" value="1"/>
</dbReference>
<dbReference type="InterPro" id="IPR003594">
    <property type="entry name" value="HATPase_dom"/>
</dbReference>
<dbReference type="Gene3D" id="3.30.565.10">
    <property type="entry name" value="Histidine kinase-like ATPase, C-terminal domain"/>
    <property type="match status" value="1"/>
</dbReference>
<dbReference type="Proteomes" id="UP000614047">
    <property type="component" value="Unassembled WGS sequence"/>
</dbReference>
<evidence type="ECO:0000259" key="2">
    <source>
        <dbReference type="Pfam" id="PF02518"/>
    </source>
</evidence>
<evidence type="ECO:0000313" key="3">
    <source>
        <dbReference type="EMBL" id="MBG6092586.1"/>
    </source>
</evidence>
<name>A0A931GR91_9ACTN</name>
<comment type="caution">
    <text evidence="3">The sequence shown here is derived from an EMBL/GenBank/DDBJ whole genome shotgun (WGS) entry which is preliminary data.</text>
</comment>
<dbReference type="InterPro" id="IPR050267">
    <property type="entry name" value="Anti-sigma-factor_SerPK"/>
</dbReference>
<dbReference type="InterPro" id="IPR036890">
    <property type="entry name" value="HATPase_C_sf"/>
</dbReference>
<dbReference type="AlphaFoldDB" id="A0A931GR91"/>
<proteinExistence type="predicted"/>
<protein>
    <submittedName>
        <fullName evidence="3">Anti-sigma regulatory factor (Ser/Thr protein kinase)</fullName>
    </submittedName>
</protein>
<evidence type="ECO:0000313" key="4">
    <source>
        <dbReference type="Proteomes" id="UP000614047"/>
    </source>
</evidence>
<dbReference type="SUPFAM" id="SSF55874">
    <property type="entry name" value="ATPase domain of HSP90 chaperone/DNA topoisomerase II/histidine kinase"/>
    <property type="match status" value="1"/>
</dbReference>
<reference evidence="3" key="1">
    <citation type="submission" date="2020-11" db="EMBL/GenBank/DDBJ databases">
        <title>Sequencing the genomes of 1000 actinobacteria strains.</title>
        <authorList>
            <person name="Klenk H.-P."/>
        </authorList>
    </citation>
    <scope>NUCLEOTIDE SEQUENCE</scope>
    <source>
        <strain evidence="3">DSM 43175</strain>
    </source>
</reference>
<gene>
    <name evidence="3" type="ORF">IW256_006699</name>
</gene>
<dbReference type="CDD" id="cd16936">
    <property type="entry name" value="HATPase_RsbW-like"/>
    <property type="match status" value="1"/>
</dbReference>
<dbReference type="PANTHER" id="PTHR35526">
    <property type="entry name" value="ANTI-SIGMA-F FACTOR RSBW-RELATED"/>
    <property type="match status" value="1"/>
</dbReference>
<accession>A0A931GR91</accession>
<keyword evidence="4" id="KW-1185">Reference proteome</keyword>
<keyword evidence="1" id="KW-0723">Serine/threonine-protein kinase</keyword>
<evidence type="ECO:0000256" key="1">
    <source>
        <dbReference type="ARBA" id="ARBA00022527"/>
    </source>
</evidence>
<sequence length="121" mass="12788">MDVITSEIATNARRYSASGQPGGGVWVVVLHAERRLRVEIQDDGGAVTVPKISDEMDETGRGLLIVAALTSAWGFWVGDDHERKVTVWFEMAEDGAHRGVVGGQVAGRVGGAGLSVGLEES</sequence>